<proteinExistence type="predicted"/>
<dbReference type="Proteomes" id="UP000030460">
    <property type="component" value="Unassembled WGS sequence"/>
</dbReference>
<keyword evidence="4" id="KW-1185">Reference proteome</keyword>
<reference evidence="3" key="2">
    <citation type="submission" date="2020-04" db="EMBL/GenBank/DDBJ databases">
        <authorList>
            <person name="Alexandrino P."/>
            <person name="Mendonca T."/>
            <person name="Guaman L."/>
            <person name="Cherix J."/>
            <person name="Lozano-Sakalauskas G."/>
            <person name="Fujita A."/>
            <person name="Filho E.R."/>
            <person name="Long P."/>
            <person name="Padilla G."/>
            <person name="Taciro M.K."/>
            <person name="Gomez J.G."/>
            <person name="Silva L.F."/>
            <person name="Torres M."/>
        </authorList>
    </citation>
    <scope>NUCLEOTIDE SEQUENCE</scope>
    <source>
        <strain evidence="3">LMG 19450</strain>
    </source>
</reference>
<dbReference type="Gene3D" id="2.60.120.1230">
    <property type="match status" value="2"/>
</dbReference>
<evidence type="ECO:0000313" key="4">
    <source>
        <dbReference type="Proteomes" id="UP000030460"/>
    </source>
</evidence>
<accession>A0A8T6Z4W7</accession>
<organism evidence="3 4">
    <name type="scientific">Paraburkholderia sacchari</name>
    <dbReference type="NCBI Taxonomy" id="159450"/>
    <lineage>
        <taxon>Bacteria</taxon>
        <taxon>Pseudomonadati</taxon>
        <taxon>Pseudomonadota</taxon>
        <taxon>Betaproteobacteria</taxon>
        <taxon>Burkholderiales</taxon>
        <taxon>Burkholderiaceae</taxon>
        <taxon>Paraburkholderia</taxon>
    </lineage>
</organism>
<feature type="signal peptide" evidence="1">
    <location>
        <begin position="1"/>
        <end position="23"/>
    </location>
</feature>
<comment type="caution">
    <text evidence="3">The sequence shown here is derived from an EMBL/GenBank/DDBJ whole genome shotgun (WGS) entry which is preliminary data.</text>
</comment>
<evidence type="ECO:0000313" key="3">
    <source>
        <dbReference type="EMBL" id="NLP59995.1"/>
    </source>
</evidence>
<reference evidence="3" key="1">
    <citation type="journal article" date="2015" name="Genome Announc.">
        <title>Draft Genome Sequence of the Polyhydroxyalkanoate-Producing Bacterium Burkholderia sacchari LMG 19450 Isolated from Brazilian Sugarcane Plantation Soil.</title>
        <authorList>
            <person name="Alexandrino P.M."/>
            <person name="Mendonca T.T."/>
            <person name="Guaman Bautista L.P."/>
            <person name="Cherix J."/>
            <person name="Lozano-Sakalauskas G.C."/>
            <person name="Fujita A."/>
            <person name="Ramos Filho E."/>
            <person name="Long P."/>
            <person name="Padilla G."/>
            <person name="Taciro M.K."/>
            <person name="Gomez J.G."/>
            <person name="Silva L.F."/>
        </authorList>
    </citation>
    <scope>NUCLEOTIDE SEQUENCE</scope>
    <source>
        <strain evidence="3">LMG 19450</strain>
    </source>
</reference>
<keyword evidence="1" id="KW-0732">Signal</keyword>
<protein>
    <recommendedName>
        <fullName evidence="2">Metalloprotease StcE beta-sandwich domain-containing protein</fullName>
    </recommendedName>
</protein>
<name>A0A8T6Z4W7_9BURK</name>
<feature type="domain" description="Metalloprotease StcE beta-sandwich" evidence="2">
    <location>
        <begin position="134"/>
        <end position="202"/>
    </location>
</feature>
<feature type="chain" id="PRO_5035781754" description="Metalloprotease StcE beta-sandwich domain-containing protein" evidence="1">
    <location>
        <begin position="24"/>
        <end position="217"/>
    </location>
</feature>
<feature type="domain" description="Metalloprotease StcE beta-sandwich" evidence="2">
    <location>
        <begin position="41"/>
        <end position="110"/>
    </location>
</feature>
<dbReference type="InterPro" id="IPR048990">
    <property type="entry name" value="StcE_b-sandwich"/>
</dbReference>
<dbReference type="Pfam" id="PF20944">
    <property type="entry name" value="StcE_b-sandwich"/>
    <property type="match status" value="2"/>
</dbReference>
<evidence type="ECO:0000256" key="1">
    <source>
        <dbReference type="SAM" id="SignalP"/>
    </source>
</evidence>
<dbReference type="AlphaFoldDB" id="A0A8T6Z4W7"/>
<gene>
    <name evidence="3" type="ORF">NH14_002275</name>
</gene>
<dbReference type="RefSeq" id="WP_152617258.1">
    <property type="nucleotide sequence ID" value="NZ_CADFGF010000015.1"/>
</dbReference>
<evidence type="ECO:0000259" key="2">
    <source>
        <dbReference type="Pfam" id="PF20944"/>
    </source>
</evidence>
<sequence length="217" mass="23497">MKKNLIHALALAFLLSASISAHSVELSPNSIGGGNIPGTHRNVNFTTSDGNWTEVLWLPNSAREGDTINISSSATYSSKLMMGNTNIPTGSITLYTGDYVRFRYGAGVWLADAATSTPPNNGGPAVIPSSRGKINRFYIQDGLWSPEITLPSGAADDSIQLISSDAQWDAMISPYNVAARNTPALRRGDTFVFKYNSAIQKWEFLGNSTSYRSPRPY</sequence>
<dbReference type="EMBL" id="JTDB02000001">
    <property type="protein sequence ID" value="NLP59995.1"/>
    <property type="molecule type" value="Genomic_DNA"/>
</dbReference>